<evidence type="ECO:0000313" key="1">
    <source>
        <dbReference type="EMBL" id="MCF0063773.1"/>
    </source>
</evidence>
<reference evidence="1" key="1">
    <citation type="submission" date="2021-12" db="EMBL/GenBank/DDBJ databases">
        <title>Novel species in genus Dyadobacter.</title>
        <authorList>
            <person name="Ma C."/>
        </authorList>
    </citation>
    <scope>NUCLEOTIDE SEQUENCE</scope>
    <source>
        <strain evidence="1">LJ419</strain>
    </source>
</reference>
<proteinExistence type="predicted"/>
<dbReference type="AlphaFoldDB" id="A0A9X1PMR1"/>
<gene>
    <name evidence="1" type="ORF">LXM26_19825</name>
</gene>
<comment type="caution">
    <text evidence="1">The sequence shown here is derived from an EMBL/GenBank/DDBJ whole genome shotgun (WGS) entry which is preliminary data.</text>
</comment>
<sequence>MMLTTILKVFILNLIIHAAPFGKIDQQLAFQFMGEQSINKGDCEVTGCIRLETDKLLIRGNQTGNRYIEIYLDGPAAPGDYKITSQNRIELGRGRSKGNQIFESVYYKCSGCDATYPAGSITITRAEGPGGYVEGTFKTLLSEKGVWKDQVPIEGSFKVYRER</sequence>
<organism evidence="1 2">
    <name type="scientific">Dyadobacter chenwenxiniae</name>
    <dbReference type="NCBI Taxonomy" id="2906456"/>
    <lineage>
        <taxon>Bacteria</taxon>
        <taxon>Pseudomonadati</taxon>
        <taxon>Bacteroidota</taxon>
        <taxon>Cytophagia</taxon>
        <taxon>Cytophagales</taxon>
        <taxon>Spirosomataceae</taxon>
        <taxon>Dyadobacter</taxon>
    </lineage>
</organism>
<accession>A0A9X1PMR1</accession>
<dbReference type="Proteomes" id="UP001139000">
    <property type="component" value="Unassembled WGS sequence"/>
</dbReference>
<keyword evidence="2" id="KW-1185">Reference proteome</keyword>
<protein>
    <submittedName>
        <fullName evidence="1">Uncharacterized protein</fullName>
    </submittedName>
</protein>
<name>A0A9X1PMR1_9BACT</name>
<dbReference type="RefSeq" id="WP_234656701.1">
    <property type="nucleotide sequence ID" value="NZ_CP094997.1"/>
</dbReference>
<dbReference type="EMBL" id="JAJTTC010000005">
    <property type="protein sequence ID" value="MCF0063773.1"/>
    <property type="molecule type" value="Genomic_DNA"/>
</dbReference>
<evidence type="ECO:0000313" key="2">
    <source>
        <dbReference type="Proteomes" id="UP001139000"/>
    </source>
</evidence>